<evidence type="ECO:0000313" key="5">
    <source>
        <dbReference type="Proteomes" id="UP000429595"/>
    </source>
</evidence>
<dbReference type="PIRSF" id="PIRSF037846">
    <property type="entry name" value="Autolysin_YrvJ_prd"/>
    <property type="match status" value="1"/>
</dbReference>
<keyword evidence="2" id="KW-0961">Cell wall biogenesis/degradation</keyword>
<dbReference type="Pfam" id="PF08239">
    <property type="entry name" value="SH3_3"/>
    <property type="match status" value="3"/>
</dbReference>
<dbReference type="SMART" id="SM00646">
    <property type="entry name" value="Ami_3"/>
    <property type="match status" value="1"/>
</dbReference>
<dbReference type="InterPro" id="IPR003646">
    <property type="entry name" value="SH3-like_bac-type"/>
</dbReference>
<evidence type="ECO:0000256" key="1">
    <source>
        <dbReference type="ARBA" id="ARBA00022801"/>
    </source>
</evidence>
<dbReference type="GO" id="GO:0009253">
    <property type="term" value="P:peptidoglycan catabolic process"/>
    <property type="evidence" value="ECO:0007669"/>
    <property type="project" value="InterPro"/>
</dbReference>
<dbReference type="GO" id="GO:0071555">
    <property type="term" value="P:cell wall organization"/>
    <property type="evidence" value="ECO:0007669"/>
    <property type="project" value="UniProtKB-KW"/>
</dbReference>
<reference evidence="4 5" key="1">
    <citation type="submission" date="2019-10" db="EMBL/GenBank/DDBJ databases">
        <title>Bacillus aerolatum sp. nov., isolated from bioaerosol of sport playgrounds.</title>
        <authorList>
            <person name="Chen P."/>
            <person name="Zhang G."/>
        </authorList>
    </citation>
    <scope>NUCLEOTIDE SEQUENCE [LARGE SCALE GENOMIC DNA]</scope>
    <source>
        <strain evidence="4 5">CX253</strain>
    </source>
</reference>
<evidence type="ECO:0000259" key="3">
    <source>
        <dbReference type="PROSITE" id="PS51781"/>
    </source>
</evidence>
<dbReference type="PANTHER" id="PTHR30404">
    <property type="entry name" value="N-ACETYLMURAMOYL-L-ALANINE AMIDASE"/>
    <property type="match status" value="1"/>
</dbReference>
<dbReference type="InterPro" id="IPR017293">
    <property type="entry name" value="N-acetylmuramoyl-L-ala_amidase"/>
</dbReference>
<keyword evidence="1" id="KW-0378">Hydrolase</keyword>
<dbReference type="InterPro" id="IPR002508">
    <property type="entry name" value="MurNAc-LAA_cat"/>
</dbReference>
<dbReference type="Pfam" id="PF01520">
    <property type="entry name" value="Amidase_3"/>
    <property type="match status" value="1"/>
</dbReference>
<organism evidence="4 5">
    <name type="scientific">Bacillus aerolatus</name>
    <dbReference type="NCBI Taxonomy" id="2653354"/>
    <lineage>
        <taxon>Bacteria</taxon>
        <taxon>Bacillati</taxon>
        <taxon>Bacillota</taxon>
        <taxon>Bacilli</taxon>
        <taxon>Bacillales</taxon>
        <taxon>Bacillaceae</taxon>
        <taxon>Bacillus</taxon>
    </lineage>
</organism>
<proteinExistence type="predicted"/>
<dbReference type="EMBL" id="WEIO01000001">
    <property type="protein sequence ID" value="KAB7708665.1"/>
    <property type="molecule type" value="Genomic_DNA"/>
</dbReference>
<feature type="domain" description="SH3b" evidence="3">
    <location>
        <begin position="185"/>
        <end position="259"/>
    </location>
</feature>
<evidence type="ECO:0000256" key="2">
    <source>
        <dbReference type="ARBA" id="ARBA00023316"/>
    </source>
</evidence>
<name>A0A6I1FJ08_9BACI</name>
<dbReference type="GO" id="GO:0030288">
    <property type="term" value="C:outer membrane-bounded periplasmic space"/>
    <property type="evidence" value="ECO:0007669"/>
    <property type="project" value="TreeGrafter"/>
</dbReference>
<feature type="domain" description="SH3b" evidence="3">
    <location>
        <begin position="122"/>
        <end position="184"/>
    </location>
</feature>
<comment type="caution">
    <text evidence="4">The sequence shown here is derived from an EMBL/GenBank/DDBJ whole genome shotgun (WGS) entry which is preliminary data.</text>
</comment>
<protein>
    <submittedName>
        <fullName evidence="4">SH3 domain-containing protein</fullName>
    </submittedName>
</protein>
<dbReference type="InterPro" id="IPR050695">
    <property type="entry name" value="N-acetylmuramoyl_amidase_3"/>
</dbReference>
<feature type="domain" description="SH3b" evidence="3">
    <location>
        <begin position="42"/>
        <end position="104"/>
    </location>
</feature>
<dbReference type="PROSITE" id="PS51781">
    <property type="entry name" value="SH3B"/>
    <property type="match status" value="3"/>
</dbReference>
<dbReference type="Proteomes" id="UP000429595">
    <property type="component" value="Unassembled WGS sequence"/>
</dbReference>
<dbReference type="SUPFAM" id="SSF53187">
    <property type="entry name" value="Zn-dependent exopeptidases"/>
    <property type="match status" value="1"/>
</dbReference>
<accession>A0A6I1FJ08</accession>
<dbReference type="CDD" id="cd02696">
    <property type="entry name" value="MurNAc-LAA"/>
    <property type="match status" value="1"/>
</dbReference>
<sequence>MMNLFIFLRRWIMERKHVSMIIAFIFFLSLLPAGTTFAEVSQSTVEIAVNKANVRSEPSMSASVVGQAERNSQYQILSEKYDWYQIQLASGEKGWVAGYIVKKADNSSQPAREKAVKSVSAGKTATIIADDLNVRSEPSLSSNVLGKLHIGDQVSASAGKNGWVSIRYKGQDAWVSEQFVRFANETSKQVSSKSAADGFAVILYDGTNIRSDASTSSSVVARGSQGERYPIHGRVGDWYEISLESGRQAYVASWVVSINKKAFTEEPTARPVANHTPGLQGKTIILDPGHGGIDGGTTGMQGTFEKFITLKTSERLYHKLKQAGANVILTRSDDRYVSLPSRVAAAKYHRADAFISLHYDSTHHIGANGFTTYYYHNYQKQLAKNVNRGLDQILPIKNRGARQGDYYVLRENSQPAILLELGYLSNPQEESIVVTSPYQELVTNGIYNGLNSYFNE</sequence>
<dbReference type="Gene3D" id="2.30.30.40">
    <property type="entry name" value="SH3 Domains"/>
    <property type="match status" value="3"/>
</dbReference>
<dbReference type="Gene3D" id="3.40.630.40">
    <property type="entry name" value="Zn-dependent exopeptidases"/>
    <property type="match status" value="1"/>
</dbReference>
<evidence type="ECO:0000313" key="4">
    <source>
        <dbReference type="EMBL" id="KAB7708665.1"/>
    </source>
</evidence>
<dbReference type="GO" id="GO:0008745">
    <property type="term" value="F:N-acetylmuramoyl-L-alanine amidase activity"/>
    <property type="evidence" value="ECO:0007669"/>
    <property type="project" value="InterPro"/>
</dbReference>
<dbReference type="PANTHER" id="PTHR30404:SF7">
    <property type="entry name" value="CELL WALL AMIDASE LYTH-RELATED"/>
    <property type="match status" value="1"/>
</dbReference>
<gene>
    <name evidence="4" type="ORF">F9802_00470</name>
</gene>
<dbReference type="AlphaFoldDB" id="A0A6I1FJ08"/>
<dbReference type="SMART" id="SM00287">
    <property type="entry name" value="SH3b"/>
    <property type="match status" value="3"/>
</dbReference>
<keyword evidence="5" id="KW-1185">Reference proteome</keyword>